<dbReference type="AlphaFoldDB" id="A0A9P6AM13"/>
<feature type="transmembrane region" description="Helical" evidence="1">
    <location>
        <begin position="78"/>
        <end position="102"/>
    </location>
</feature>
<comment type="caution">
    <text evidence="2">The sequence shown here is derived from an EMBL/GenBank/DDBJ whole genome shotgun (WGS) entry which is preliminary data.</text>
</comment>
<protein>
    <submittedName>
        <fullName evidence="2">Uncharacterized protein</fullName>
    </submittedName>
</protein>
<keyword evidence="3" id="KW-1185">Reference proteome</keyword>
<gene>
    <name evidence="2" type="ORF">BS47DRAFT_242981</name>
</gene>
<proteinExistence type="predicted"/>
<keyword evidence="1" id="KW-1133">Transmembrane helix</keyword>
<evidence type="ECO:0000313" key="3">
    <source>
        <dbReference type="Proteomes" id="UP000886523"/>
    </source>
</evidence>
<reference evidence="2" key="1">
    <citation type="journal article" date="2020" name="Nat. Commun.">
        <title>Large-scale genome sequencing of mycorrhizal fungi provides insights into the early evolution of symbiotic traits.</title>
        <authorList>
            <person name="Miyauchi S."/>
            <person name="Kiss E."/>
            <person name="Kuo A."/>
            <person name="Drula E."/>
            <person name="Kohler A."/>
            <person name="Sanchez-Garcia M."/>
            <person name="Morin E."/>
            <person name="Andreopoulos B."/>
            <person name="Barry K.W."/>
            <person name="Bonito G."/>
            <person name="Buee M."/>
            <person name="Carver A."/>
            <person name="Chen C."/>
            <person name="Cichocki N."/>
            <person name="Clum A."/>
            <person name="Culley D."/>
            <person name="Crous P.W."/>
            <person name="Fauchery L."/>
            <person name="Girlanda M."/>
            <person name="Hayes R.D."/>
            <person name="Keri Z."/>
            <person name="LaButti K."/>
            <person name="Lipzen A."/>
            <person name="Lombard V."/>
            <person name="Magnuson J."/>
            <person name="Maillard F."/>
            <person name="Murat C."/>
            <person name="Nolan M."/>
            <person name="Ohm R.A."/>
            <person name="Pangilinan J."/>
            <person name="Pereira M.F."/>
            <person name="Perotto S."/>
            <person name="Peter M."/>
            <person name="Pfister S."/>
            <person name="Riley R."/>
            <person name="Sitrit Y."/>
            <person name="Stielow J.B."/>
            <person name="Szollosi G."/>
            <person name="Zifcakova L."/>
            <person name="Stursova M."/>
            <person name="Spatafora J.W."/>
            <person name="Tedersoo L."/>
            <person name="Vaario L.M."/>
            <person name="Yamada A."/>
            <person name="Yan M."/>
            <person name="Wang P."/>
            <person name="Xu J."/>
            <person name="Bruns T."/>
            <person name="Baldrian P."/>
            <person name="Vilgalys R."/>
            <person name="Dunand C."/>
            <person name="Henrissat B."/>
            <person name="Grigoriev I.V."/>
            <person name="Hibbett D."/>
            <person name="Nagy L.G."/>
            <person name="Martin F.M."/>
        </authorList>
    </citation>
    <scope>NUCLEOTIDE SEQUENCE</scope>
    <source>
        <strain evidence="2">UP504</strain>
    </source>
</reference>
<accession>A0A9P6AM13</accession>
<dbReference type="Proteomes" id="UP000886523">
    <property type="component" value="Unassembled WGS sequence"/>
</dbReference>
<evidence type="ECO:0000313" key="2">
    <source>
        <dbReference type="EMBL" id="KAF9508287.1"/>
    </source>
</evidence>
<evidence type="ECO:0000256" key="1">
    <source>
        <dbReference type="SAM" id="Phobius"/>
    </source>
</evidence>
<organism evidence="2 3">
    <name type="scientific">Hydnum rufescens UP504</name>
    <dbReference type="NCBI Taxonomy" id="1448309"/>
    <lineage>
        <taxon>Eukaryota</taxon>
        <taxon>Fungi</taxon>
        <taxon>Dikarya</taxon>
        <taxon>Basidiomycota</taxon>
        <taxon>Agaricomycotina</taxon>
        <taxon>Agaricomycetes</taxon>
        <taxon>Cantharellales</taxon>
        <taxon>Hydnaceae</taxon>
        <taxon>Hydnum</taxon>
    </lineage>
</organism>
<sequence>MIGLAGVSKWHSDLHSTAGLPQGISDDAMEEWERVKLEVGFTCSAIDQVLENSIVRGPRPPAKEPETRRRGSDDFLDAWTIITMFGVLSLLLLIALRFPAYGRALISRDRRMWNICNDISRAGIFESFGHANPNVAWSLVRRLQPGARRLGWVPT</sequence>
<keyword evidence="1" id="KW-0472">Membrane</keyword>
<keyword evidence="1" id="KW-0812">Transmembrane</keyword>
<dbReference type="EMBL" id="MU129062">
    <property type="protein sequence ID" value="KAF9508287.1"/>
    <property type="molecule type" value="Genomic_DNA"/>
</dbReference>
<name>A0A9P6AM13_9AGAM</name>